<dbReference type="SUPFAM" id="SSF53335">
    <property type="entry name" value="S-adenosyl-L-methionine-dependent methyltransferases"/>
    <property type="match status" value="1"/>
</dbReference>
<dbReference type="InterPro" id="IPR013216">
    <property type="entry name" value="Methyltransf_11"/>
</dbReference>
<evidence type="ECO:0000313" key="3">
    <source>
        <dbReference type="Ensembl" id="ENSPLOP00000003232.1"/>
    </source>
</evidence>
<dbReference type="InterPro" id="IPR052356">
    <property type="entry name" value="Thiol_S-MT"/>
</dbReference>
<dbReference type="AlphaFoldDB" id="A0A8C8WFS0"/>
<dbReference type="PANTHER" id="PTHR45036">
    <property type="entry name" value="METHYLTRANSFERASE LIKE 7B"/>
    <property type="match status" value="1"/>
</dbReference>
<reference evidence="3" key="1">
    <citation type="journal article" date="2019" name="bioRxiv">
        <title>Long live the king: chromosome-level assembly of the lion (Panthera leo) using linked-read, Hi-C, and long read data.</title>
        <authorList>
            <person name="Armstrong E.E."/>
            <person name="Taylor R.W."/>
            <person name="Miller D.E."/>
            <person name="Kaelin C."/>
            <person name="Barsh G."/>
            <person name="Hadly E.A."/>
            <person name="Petrov D."/>
        </authorList>
    </citation>
    <scope>NUCLEOTIDE SEQUENCE [LARGE SCALE GENOMIC DNA]</scope>
</reference>
<proteinExistence type="predicted"/>
<dbReference type="PANTHER" id="PTHR45036:SF5">
    <property type="entry name" value="METHYLTRANSFERASE LIKE 7A1-RELATED"/>
    <property type="match status" value="1"/>
</dbReference>
<dbReference type="Pfam" id="PF08241">
    <property type="entry name" value="Methyltransf_11"/>
    <property type="match status" value="1"/>
</dbReference>
<dbReference type="Proteomes" id="UP000694399">
    <property type="component" value="Chromosome C1"/>
</dbReference>
<dbReference type="GO" id="GO:0008757">
    <property type="term" value="F:S-adenosylmethionine-dependent methyltransferase activity"/>
    <property type="evidence" value="ECO:0007669"/>
    <property type="project" value="InterPro"/>
</dbReference>
<protein>
    <recommendedName>
        <fullName evidence="2">Methyltransferase type 11 domain-containing protein</fullName>
    </recommendedName>
</protein>
<organism evidence="3 4">
    <name type="scientific">Panthera leo</name>
    <name type="common">Lion</name>
    <dbReference type="NCBI Taxonomy" id="9689"/>
    <lineage>
        <taxon>Eukaryota</taxon>
        <taxon>Metazoa</taxon>
        <taxon>Chordata</taxon>
        <taxon>Craniata</taxon>
        <taxon>Vertebrata</taxon>
        <taxon>Euteleostomi</taxon>
        <taxon>Mammalia</taxon>
        <taxon>Eutheria</taxon>
        <taxon>Laurasiatheria</taxon>
        <taxon>Carnivora</taxon>
        <taxon>Feliformia</taxon>
        <taxon>Felidae</taxon>
        <taxon>Pantherinae</taxon>
        <taxon>Panthera</taxon>
    </lineage>
</organism>
<dbReference type="CDD" id="cd02440">
    <property type="entry name" value="AdoMet_MTases"/>
    <property type="match status" value="1"/>
</dbReference>
<reference evidence="3" key="2">
    <citation type="submission" date="2025-08" db="UniProtKB">
        <authorList>
            <consortium name="Ensembl"/>
        </authorList>
    </citation>
    <scope>IDENTIFICATION</scope>
</reference>
<evidence type="ECO:0000256" key="1">
    <source>
        <dbReference type="ARBA" id="ARBA00022990"/>
    </source>
</evidence>
<dbReference type="Ensembl" id="ENSPLOT00000003561.1">
    <property type="protein sequence ID" value="ENSPLOP00000003232.1"/>
    <property type="gene ID" value="ENSPLOG00000002313.1"/>
</dbReference>
<reference evidence="3" key="3">
    <citation type="submission" date="2025-09" db="UniProtKB">
        <authorList>
            <consortium name="Ensembl"/>
        </authorList>
    </citation>
    <scope>IDENTIFICATION</scope>
</reference>
<keyword evidence="1" id="KW-0007">Acetylation</keyword>
<dbReference type="GeneTree" id="ENSGT00940000154786"/>
<sequence length="259" mass="28662">MITLSTFSLRLLHPGTSISHVPAEPSGLVEPDMQKMVPLLLEKFTVMYNEQMTSKKRKLFSNLPEFAGPSGKLSLLEVGCGTGANFKFYPAGCRVTCIDPNPNFEKFLIKSVAENRHLQFERFVVAAGENMHQVADGSMDVVVCTLVLCSVQNQEQILQEVCRVFLSPGDALDFKEHTAAKRSSWNFSSQQSFSPNALEGAAFSQPTLQLPQAHWQGKVRRHPMSLCASGLKAHLCQSGSNKETAVTLFEQRELNVKNC</sequence>
<name>A0A8C8WFS0_PANLE</name>
<dbReference type="Gene3D" id="3.40.50.150">
    <property type="entry name" value="Vaccinia Virus protein VP39"/>
    <property type="match status" value="1"/>
</dbReference>
<keyword evidence="4" id="KW-1185">Reference proteome</keyword>
<accession>A0A8C8WFS0</accession>
<feature type="domain" description="Methyltransferase type 11" evidence="2">
    <location>
        <begin position="76"/>
        <end position="165"/>
    </location>
</feature>
<dbReference type="OMA" id="FWACGTG"/>
<dbReference type="InterPro" id="IPR029063">
    <property type="entry name" value="SAM-dependent_MTases_sf"/>
</dbReference>
<evidence type="ECO:0000259" key="2">
    <source>
        <dbReference type="Pfam" id="PF08241"/>
    </source>
</evidence>
<evidence type="ECO:0000313" key="4">
    <source>
        <dbReference type="Proteomes" id="UP000694399"/>
    </source>
</evidence>